<dbReference type="EMBL" id="REGN01008807">
    <property type="protein sequence ID" value="RNA02628.1"/>
    <property type="molecule type" value="Genomic_DNA"/>
</dbReference>
<gene>
    <name evidence="2" type="ORF">BpHYR1_030104</name>
</gene>
<comment type="caution">
    <text evidence="2">The sequence shown here is derived from an EMBL/GenBank/DDBJ whole genome shotgun (WGS) entry which is preliminary data.</text>
</comment>
<accession>A0A3M7PVC7</accession>
<evidence type="ECO:0000313" key="2">
    <source>
        <dbReference type="EMBL" id="RNA02628.1"/>
    </source>
</evidence>
<keyword evidence="1" id="KW-0472">Membrane</keyword>
<feature type="transmembrane region" description="Helical" evidence="1">
    <location>
        <begin position="66"/>
        <end position="82"/>
    </location>
</feature>
<keyword evidence="1" id="KW-1133">Transmembrane helix</keyword>
<sequence>MTVPRAQKICHLNCYQMTSIKRGGNQEKNIGTKLNFNNSIHRERCDLNGAFSTDAQRIFNLKNYKILPIAVKFLITLLLIYFQKRNVKEFLTQINEQIHFGFKLIDTVGVDNILSIDDKEVRTSNLSEHKRELALSMLKSFDSMLVNLVFVRADCTQFHKADILHIEKLESIE</sequence>
<evidence type="ECO:0000256" key="1">
    <source>
        <dbReference type="SAM" id="Phobius"/>
    </source>
</evidence>
<keyword evidence="3" id="KW-1185">Reference proteome</keyword>
<evidence type="ECO:0000313" key="3">
    <source>
        <dbReference type="Proteomes" id="UP000276133"/>
    </source>
</evidence>
<dbReference type="AlphaFoldDB" id="A0A3M7PVC7"/>
<keyword evidence="1" id="KW-0812">Transmembrane</keyword>
<dbReference type="Proteomes" id="UP000276133">
    <property type="component" value="Unassembled WGS sequence"/>
</dbReference>
<protein>
    <submittedName>
        <fullName evidence="2">Uncharacterized protein</fullName>
    </submittedName>
</protein>
<reference evidence="2 3" key="1">
    <citation type="journal article" date="2018" name="Sci. Rep.">
        <title>Genomic signatures of local adaptation to the degree of environmental predictability in rotifers.</title>
        <authorList>
            <person name="Franch-Gras L."/>
            <person name="Hahn C."/>
            <person name="Garcia-Roger E.M."/>
            <person name="Carmona M.J."/>
            <person name="Serra M."/>
            <person name="Gomez A."/>
        </authorList>
    </citation>
    <scope>NUCLEOTIDE SEQUENCE [LARGE SCALE GENOMIC DNA]</scope>
    <source>
        <strain evidence="2">HYR1</strain>
    </source>
</reference>
<proteinExistence type="predicted"/>
<organism evidence="2 3">
    <name type="scientific">Brachionus plicatilis</name>
    <name type="common">Marine rotifer</name>
    <name type="synonym">Brachionus muelleri</name>
    <dbReference type="NCBI Taxonomy" id="10195"/>
    <lineage>
        <taxon>Eukaryota</taxon>
        <taxon>Metazoa</taxon>
        <taxon>Spiralia</taxon>
        <taxon>Gnathifera</taxon>
        <taxon>Rotifera</taxon>
        <taxon>Eurotatoria</taxon>
        <taxon>Monogononta</taxon>
        <taxon>Pseudotrocha</taxon>
        <taxon>Ploima</taxon>
        <taxon>Brachionidae</taxon>
        <taxon>Brachionus</taxon>
    </lineage>
</organism>
<name>A0A3M7PVC7_BRAPC</name>